<evidence type="ECO:0000256" key="6">
    <source>
        <dbReference type="HAMAP-Rule" id="MF_00020"/>
    </source>
</evidence>
<evidence type="ECO:0000313" key="8">
    <source>
        <dbReference type="EMBL" id="PVZ70542.1"/>
    </source>
</evidence>
<feature type="binding site" evidence="6">
    <location>
        <begin position="206"/>
        <end position="210"/>
    </location>
    <ligand>
        <name>ATP</name>
        <dbReference type="ChEBI" id="CHEBI:30616"/>
    </ligand>
</feature>
<dbReference type="PANTHER" id="PTHR21060">
    <property type="entry name" value="ACETATE KINASE"/>
    <property type="match status" value="1"/>
</dbReference>
<comment type="cofactor">
    <cofactor evidence="6">
        <name>Mg(2+)</name>
        <dbReference type="ChEBI" id="CHEBI:18420"/>
    </cofactor>
    <cofactor evidence="6">
        <name>Mn(2+)</name>
        <dbReference type="ChEBI" id="CHEBI:29035"/>
    </cofactor>
    <text evidence="6">Mg(2+). Can also accept Mn(2+).</text>
</comment>
<evidence type="ECO:0000256" key="1">
    <source>
        <dbReference type="ARBA" id="ARBA00008748"/>
    </source>
</evidence>
<dbReference type="PROSITE" id="PS01075">
    <property type="entry name" value="ACETATE_KINASE_1"/>
    <property type="match status" value="1"/>
</dbReference>
<evidence type="ECO:0000256" key="2">
    <source>
        <dbReference type="ARBA" id="ARBA00022679"/>
    </source>
</evidence>
<dbReference type="AlphaFoldDB" id="A0A2V1H272"/>
<sequence>MEILALNVGSSSLKISLYRSYDEVPERLVKITINGLNNSSIQLKTEVNSECLLQPQVTTFPESTPLKQLLTLVWQQLTQADLLPDRLVHRIVHGGEKYFQAVKIDNQVFSDLTELSVLAPLHQPPALEVIRLFQGILPKDIDQYACFDTAFHQNMPSYKTIYALPESIRAQGIRRYGFHGLSYQHVYKQLCDKQPEQFNQRVIIAHLGSGVSVCAIHQGQSQDFSMGFSALEGPVMSTRAGRLDAGIILKLLTDGYSANQLEKMLFKDSGWSALSGIGADINSLFEVDNERCRLAIDHFIFQVVREIAALLPALNGLDTLVFTGGIGENIPQIRDKICNKLKWFGVVVDQDSNKTGQYDIAATNSKVQLKVIKCNEALSMVQQVT</sequence>
<name>A0A2V1H272_9GAMM</name>
<dbReference type="SUPFAM" id="SSF53067">
    <property type="entry name" value="Actin-like ATPase domain"/>
    <property type="match status" value="2"/>
</dbReference>
<dbReference type="PANTHER" id="PTHR21060:SF15">
    <property type="entry name" value="ACETATE KINASE-RELATED"/>
    <property type="match status" value="1"/>
</dbReference>
<dbReference type="NCBIfam" id="TIGR00016">
    <property type="entry name" value="ackA"/>
    <property type="match status" value="1"/>
</dbReference>
<accession>A0A2V1H272</accession>
<dbReference type="OrthoDB" id="9802453at2"/>
<feature type="active site" description="Proton donor/acceptor" evidence="6">
    <location>
        <position position="148"/>
    </location>
</feature>
<dbReference type="InterPro" id="IPR004372">
    <property type="entry name" value="Ac/propionate_kinase"/>
</dbReference>
<dbReference type="RefSeq" id="WP_116686614.1">
    <property type="nucleotide sequence ID" value="NZ_CAWNYD010000002.1"/>
</dbReference>
<dbReference type="PRINTS" id="PR00471">
    <property type="entry name" value="ACETATEKNASE"/>
</dbReference>
<keyword evidence="9" id="KW-1185">Reference proteome</keyword>
<feature type="binding site" evidence="6">
    <location>
        <position position="14"/>
    </location>
    <ligand>
        <name>ATP</name>
        <dbReference type="ChEBI" id="CHEBI:30616"/>
    </ligand>
</feature>
<feature type="binding site" evidence="6">
    <location>
        <begin position="325"/>
        <end position="329"/>
    </location>
    <ligand>
        <name>ATP</name>
        <dbReference type="ChEBI" id="CHEBI:30616"/>
    </ligand>
</feature>
<keyword evidence="6" id="KW-0963">Cytoplasm</keyword>
<comment type="caution">
    <text evidence="6">Lacks conserved residue(s) required for the propagation of feature annotation.</text>
</comment>
<feature type="binding site" evidence="6">
    <location>
        <position position="376"/>
    </location>
    <ligand>
        <name>Mg(2+)</name>
        <dbReference type="ChEBI" id="CHEBI:18420"/>
    </ligand>
</feature>
<dbReference type="GO" id="GO:0005524">
    <property type="term" value="F:ATP binding"/>
    <property type="evidence" value="ECO:0007669"/>
    <property type="project" value="UniProtKB-KW"/>
</dbReference>
<comment type="function">
    <text evidence="6">Catalyzes the formation of acetyl phosphate from acetate and ATP. Can also catalyze the reverse reaction.</text>
</comment>
<comment type="pathway">
    <text evidence="6">Metabolic intermediate biosynthesis; acetyl-CoA biosynthesis; acetyl-CoA from acetate: step 1/2.</text>
</comment>
<evidence type="ECO:0000256" key="4">
    <source>
        <dbReference type="ARBA" id="ARBA00022777"/>
    </source>
</evidence>
<protein>
    <recommendedName>
        <fullName evidence="6">Acetate kinase</fullName>
        <ecNumber evidence="6">2.7.2.1</ecNumber>
    </recommendedName>
    <alternativeName>
        <fullName evidence="6">Acetokinase</fullName>
    </alternativeName>
</protein>
<comment type="similarity">
    <text evidence="1 6 7">Belongs to the acetokinase family.</text>
</comment>
<proteinExistence type="inferred from homology"/>
<dbReference type="GO" id="GO:0006083">
    <property type="term" value="P:acetate metabolic process"/>
    <property type="evidence" value="ECO:0007669"/>
    <property type="project" value="TreeGrafter"/>
</dbReference>
<dbReference type="PROSITE" id="PS01076">
    <property type="entry name" value="ACETATE_KINASE_2"/>
    <property type="match status" value="1"/>
</dbReference>
<comment type="subunit">
    <text evidence="6">Homodimer.</text>
</comment>
<dbReference type="EC" id="2.7.2.1" evidence="6"/>
<keyword evidence="2 6" id="KW-0808">Transferase</keyword>
<dbReference type="GO" id="GO:0005737">
    <property type="term" value="C:cytoplasm"/>
    <property type="evidence" value="ECO:0007669"/>
    <property type="project" value="UniProtKB-SubCell"/>
</dbReference>
<dbReference type="InterPro" id="IPR023865">
    <property type="entry name" value="Aliphatic_acid_kinase_CS"/>
</dbReference>
<dbReference type="Pfam" id="PF00871">
    <property type="entry name" value="Acetate_kinase"/>
    <property type="match status" value="1"/>
</dbReference>
<feature type="binding site" evidence="6">
    <location>
        <position position="90"/>
    </location>
    <ligand>
        <name>substrate</name>
    </ligand>
</feature>
<dbReference type="GO" id="GO:0008776">
    <property type="term" value="F:acetate kinase activity"/>
    <property type="evidence" value="ECO:0007669"/>
    <property type="project" value="UniProtKB-UniRule"/>
</dbReference>
<dbReference type="Gene3D" id="3.30.420.40">
    <property type="match status" value="2"/>
</dbReference>
<dbReference type="GO" id="GO:0000287">
    <property type="term" value="F:magnesium ion binding"/>
    <property type="evidence" value="ECO:0007669"/>
    <property type="project" value="UniProtKB-UniRule"/>
</dbReference>
<evidence type="ECO:0000313" key="9">
    <source>
        <dbReference type="Proteomes" id="UP000244906"/>
    </source>
</evidence>
<comment type="subcellular location">
    <subcellularLocation>
        <location evidence="6">Cytoplasm</location>
    </subcellularLocation>
</comment>
<dbReference type="UniPathway" id="UPA00340">
    <property type="reaction ID" value="UER00458"/>
</dbReference>
<organism evidence="8 9">
    <name type="scientific">Pelagibaculum spongiae</name>
    <dbReference type="NCBI Taxonomy" id="2080658"/>
    <lineage>
        <taxon>Bacteria</taxon>
        <taxon>Pseudomonadati</taxon>
        <taxon>Pseudomonadota</taxon>
        <taxon>Gammaproteobacteria</taxon>
        <taxon>Oceanospirillales</taxon>
        <taxon>Pelagibaculum</taxon>
    </lineage>
</organism>
<gene>
    <name evidence="6" type="primary">ackA</name>
    <name evidence="8" type="ORF">DC094_08145</name>
</gene>
<dbReference type="Proteomes" id="UP000244906">
    <property type="component" value="Unassembled WGS sequence"/>
</dbReference>
<feature type="binding site" evidence="6">
    <location>
        <position position="7"/>
    </location>
    <ligand>
        <name>Mg(2+)</name>
        <dbReference type="ChEBI" id="CHEBI:18420"/>
    </ligand>
</feature>
<dbReference type="PIRSF" id="PIRSF000722">
    <property type="entry name" value="Acetate_prop_kin"/>
    <property type="match status" value="1"/>
</dbReference>
<dbReference type="HAMAP" id="MF_00020">
    <property type="entry name" value="Acetate_kinase"/>
    <property type="match status" value="1"/>
</dbReference>
<comment type="catalytic activity">
    <reaction evidence="6">
        <text>acetate + ATP = acetyl phosphate + ADP</text>
        <dbReference type="Rhea" id="RHEA:11352"/>
        <dbReference type="ChEBI" id="CHEBI:22191"/>
        <dbReference type="ChEBI" id="CHEBI:30089"/>
        <dbReference type="ChEBI" id="CHEBI:30616"/>
        <dbReference type="ChEBI" id="CHEBI:456216"/>
        <dbReference type="EC" id="2.7.2.1"/>
    </reaction>
</comment>
<dbReference type="InterPro" id="IPR043129">
    <property type="entry name" value="ATPase_NBD"/>
</dbReference>
<reference evidence="8 9" key="1">
    <citation type="submission" date="2018-04" db="EMBL/GenBank/DDBJ databases">
        <title>Thalassorhabdus spongiae gen. nov., sp. nov., isolated from a marine sponge in South-West Iceland.</title>
        <authorList>
            <person name="Knobloch S."/>
            <person name="Daussin A."/>
            <person name="Johannsson R."/>
            <person name="Marteinsson V.T."/>
        </authorList>
    </citation>
    <scope>NUCLEOTIDE SEQUENCE [LARGE SCALE GENOMIC DNA]</scope>
    <source>
        <strain evidence="8 9">Hp12</strain>
    </source>
</reference>
<feature type="site" description="Transition state stabilizer" evidence="6">
    <location>
        <position position="239"/>
    </location>
</feature>
<evidence type="ECO:0000256" key="5">
    <source>
        <dbReference type="ARBA" id="ARBA00022840"/>
    </source>
</evidence>
<comment type="caution">
    <text evidence="8">The sequence shown here is derived from an EMBL/GenBank/DDBJ whole genome shotgun (WGS) entry which is preliminary data.</text>
</comment>
<dbReference type="EMBL" id="QDDL01000002">
    <property type="protein sequence ID" value="PVZ70542.1"/>
    <property type="molecule type" value="Genomic_DNA"/>
</dbReference>
<keyword evidence="3 6" id="KW-0547">Nucleotide-binding</keyword>
<evidence type="ECO:0000256" key="7">
    <source>
        <dbReference type="RuleBase" id="RU003835"/>
    </source>
</evidence>
<keyword evidence="5 6" id="KW-0067">ATP-binding</keyword>
<keyword evidence="4 6" id="KW-0418">Kinase</keyword>
<dbReference type="GO" id="GO:0006085">
    <property type="term" value="P:acetyl-CoA biosynthetic process"/>
    <property type="evidence" value="ECO:0007669"/>
    <property type="project" value="UniProtKB-UniRule"/>
</dbReference>
<keyword evidence="6" id="KW-0479">Metal-binding</keyword>
<dbReference type="InterPro" id="IPR000890">
    <property type="entry name" value="Aliphatic_acid_kin_short-chain"/>
</dbReference>
<keyword evidence="6" id="KW-0460">Magnesium</keyword>
<feature type="site" description="Transition state stabilizer" evidence="6">
    <location>
        <position position="179"/>
    </location>
</feature>
<evidence type="ECO:0000256" key="3">
    <source>
        <dbReference type="ARBA" id="ARBA00022741"/>
    </source>
</evidence>